<dbReference type="RefSeq" id="WP_203166377.1">
    <property type="nucleotide sequence ID" value="NZ_JAEVLS010000001.1"/>
</dbReference>
<comment type="similarity">
    <text evidence="3">Belongs to the acyl carrier protein (ACP) family.</text>
</comment>
<keyword evidence="2 3" id="KW-0597">Phosphoprotein</keyword>
<keyword evidence="1 3" id="KW-0596">Phosphopantetheine</keyword>
<comment type="subcellular location">
    <subcellularLocation>
        <location evidence="3">Cytoplasm</location>
    </subcellularLocation>
</comment>
<keyword evidence="6" id="KW-1185">Reference proteome</keyword>
<accession>A0ABS1WTX5</accession>
<comment type="pathway">
    <text evidence="3">Lipid metabolism; fatty acid biosynthesis.</text>
</comment>
<dbReference type="InterPro" id="IPR003231">
    <property type="entry name" value="ACP"/>
</dbReference>
<comment type="PTM">
    <text evidence="3">4'-phosphopantetheine is transferred from CoA to a specific serine of apo-ACP by AcpS. This modification is essential for activity because fatty acids are bound in thioester linkage to the sulfhydryl of the prosthetic group.</text>
</comment>
<evidence type="ECO:0000313" key="6">
    <source>
        <dbReference type="Proteomes" id="UP000661077"/>
    </source>
</evidence>
<feature type="domain" description="Carrier" evidence="4">
    <location>
        <begin position="5"/>
        <end position="80"/>
    </location>
</feature>
<dbReference type="InterPro" id="IPR036736">
    <property type="entry name" value="ACP-like_sf"/>
</dbReference>
<dbReference type="EMBL" id="JAEVLS010000001">
    <property type="protein sequence ID" value="MBM0104431.1"/>
    <property type="molecule type" value="Genomic_DNA"/>
</dbReference>
<evidence type="ECO:0000259" key="4">
    <source>
        <dbReference type="PROSITE" id="PS50075"/>
    </source>
</evidence>
<dbReference type="HAMAP" id="MF_01217">
    <property type="entry name" value="Acyl_carrier"/>
    <property type="match status" value="1"/>
</dbReference>
<dbReference type="InterPro" id="IPR009081">
    <property type="entry name" value="PP-bd_ACP"/>
</dbReference>
<evidence type="ECO:0000256" key="2">
    <source>
        <dbReference type="ARBA" id="ARBA00022553"/>
    </source>
</evidence>
<comment type="caution">
    <text evidence="5">The sequence shown here is derived from an EMBL/GenBank/DDBJ whole genome shotgun (WGS) entry which is preliminary data.</text>
</comment>
<comment type="function">
    <text evidence="3">Carrier of the growing fatty acid chain in fatty acid biosynthesis.</text>
</comment>
<gene>
    <name evidence="3" type="primary">acpP</name>
    <name evidence="5" type="ORF">JM946_06720</name>
</gene>
<dbReference type="NCBIfam" id="NF003757">
    <property type="entry name" value="PRK05350.1"/>
    <property type="match status" value="1"/>
</dbReference>
<dbReference type="Proteomes" id="UP000661077">
    <property type="component" value="Unassembled WGS sequence"/>
</dbReference>
<evidence type="ECO:0000313" key="5">
    <source>
        <dbReference type="EMBL" id="MBM0104431.1"/>
    </source>
</evidence>
<reference evidence="5 6" key="1">
    <citation type="journal article" date="2021" name="Int. J. Syst. Evol. Microbiol.">
        <title>Steroidobacter gossypii sp. nov., isolated from soil of cotton cropping field.</title>
        <authorList>
            <person name="Huang R."/>
            <person name="Yang S."/>
            <person name="Zhen C."/>
            <person name="Liu W."/>
        </authorList>
    </citation>
    <scope>NUCLEOTIDE SEQUENCE [LARGE SCALE GENOMIC DNA]</scope>
    <source>
        <strain evidence="5 6">S1-65</strain>
    </source>
</reference>
<keyword evidence="3" id="KW-0276">Fatty acid metabolism</keyword>
<sequence length="82" mass="9426">MQSQDQILERIRGTLVELFEIEPARITPEARLYEDLEIDSIDVVDLMDEVQKHTGRKVTPQDFRSVRTVGDLASVVQRLMNA</sequence>
<organism evidence="5 6">
    <name type="scientific">Steroidobacter gossypii</name>
    <dbReference type="NCBI Taxonomy" id="2805490"/>
    <lineage>
        <taxon>Bacteria</taxon>
        <taxon>Pseudomonadati</taxon>
        <taxon>Pseudomonadota</taxon>
        <taxon>Gammaproteobacteria</taxon>
        <taxon>Steroidobacterales</taxon>
        <taxon>Steroidobacteraceae</taxon>
        <taxon>Steroidobacter</taxon>
    </lineage>
</organism>
<keyword evidence="3" id="KW-0443">Lipid metabolism</keyword>
<dbReference type="Pfam" id="PF00550">
    <property type="entry name" value="PP-binding"/>
    <property type="match status" value="1"/>
</dbReference>
<protein>
    <recommendedName>
        <fullName evidence="3">Acyl carrier protein</fullName>
        <shortName evidence="3">ACP</shortName>
    </recommendedName>
</protein>
<name>A0ABS1WTX5_9GAMM</name>
<feature type="modified residue" description="O-(pantetheine 4'-phosphoryl)serine" evidence="3">
    <location>
        <position position="40"/>
    </location>
</feature>
<dbReference type="PROSITE" id="PS50075">
    <property type="entry name" value="CARRIER"/>
    <property type="match status" value="1"/>
</dbReference>
<evidence type="ECO:0000256" key="3">
    <source>
        <dbReference type="HAMAP-Rule" id="MF_01217"/>
    </source>
</evidence>
<dbReference type="Gene3D" id="1.10.1200.10">
    <property type="entry name" value="ACP-like"/>
    <property type="match status" value="1"/>
</dbReference>
<proteinExistence type="inferred from homology"/>
<keyword evidence="3" id="KW-0444">Lipid biosynthesis</keyword>
<evidence type="ECO:0000256" key="1">
    <source>
        <dbReference type="ARBA" id="ARBA00022450"/>
    </source>
</evidence>
<keyword evidence="3" id="KW-0963">Cytoplasm</keyword>
<keyword evidence="3" id="KW-0275">Fatty acid biosynthesis</keyword>
<dbReference type="SUPFAM" id="SSF47336">
    <property type="entry name" value="ACP-like"/>
    <property type="match status" value="1"/>
</dbReference>